<dbReference type="Pfam" id="PF03308">
    <property type="entry name" value="MeaB"/>
    <property type="match status" value="1"/>
</dbReference>
<evidence type="ECO:0000313" key="3">
    <source>
        <dbReference type="EMBL" id="QDL93727.1"/>
    </source>
</evidence>
<dbReference type="InterPro" id="IPR003593">
    <property type="entry name" value="AAA+_ATPase"/>
</dbReference>
<keyword evidence="4" id="KW-1185">Reference proteome</keyword>
<evidence type="ECO:0000259" key="2">
    <source>
        <dbReference type="SMART" id="SM00382"/>
    </source>
</evidence>
<evidence type="ECO:0000256" key="1">
    <source>
        <dbReference type="ARBA" id="ARBA00009625"/>
    </source>
</evidence>
<reference evidence="3 4" key="1">
    <citation type="submission" date="2019-06" db="EMBL/GenBank/DDBJ databases">
        <title>Genome sequence of Rhodobacteraceae bacterium D4M1.</title>
        <authorList>
            <person name="Cao J."/>
        </authorList>
    </citation>
    <scope>NUCLEOTIDE SEQUENCE [LARGE SCALE GENOMIC DNA]</scope>
    <source>
        <strain evidence="3 4">D4M1</strain>
    </source>
</reference>
<proteinExistence type="inferred from homology"/>
<accession>A0A5B8FIW2</accession>
<dbReference type="Gene3D" id="3.40.50.300">
    <property type="entry name" value="P-loop containing nucleotide triphosphate hydrolases"/>
    <property type="match status" value="1"/>
</dbReference>
<feature type="domain" description="AAA+ ATPase" evidence="2">
    <location>
        <begin position="40"/>
        <end position="244"/>
    </location>
</feature>
<dbReference type="PANTHER" id="PTHR23408:SF3">
    <property type="entry name" value="METHYLMALONIC ACIDURIA TYPE A PROTEIN, MITOCHONDRIAL"/>
    <property type="match status" value="1"/>
</dbReference>
<evidence type="ECO:0000313" key="4">
    <source>
        <dbReference type="Proteomes" id="UP000305888"/>
    </source>
</evidence>
<protein>
    <submittedName>
        <fullName evidence="3">Methylmalonyl Co-A mutase-associated GTPase MeaB</fullName>
    </submittedName>
</protein>
<dbReference type="OrthoDB" id="9778292at2"/>
<dbReference type="GO" id="GO:0003924">
    <property type="term" value="F:GTPase activity"/>
    <property type="evidence" value="ECO:0007669"/>
    <property type="project" value="InterPro"/>
</dbReference>
<dbReference type="SMART" id="SM00382">
    <property type="entry name" value="AAA"/>
    <property type="match status" value="1"/>
</dbReference>
<dbReference type="GO" id="GO:0005525">
    <property type="term" value="F:GTP binding"/>
    <property type="evidence" value="ECO:0007669"/>
    <property type="project" value="InterPro"/>
</dbReference>
<dbReference type="KEGG" id="ppru:FDP22_14045"/>
<dbReference type="Proteomes" id="UP000305888">
    <property type="component" value="Chromosome"/>
</dbReference>
<gene>
    <name evidence="3" type="ORF">FDP22_14045</name>
</gene>
<name>A0A5B8FIW2_9RHOB</name>
<dbReference type="GO" id="GO:0005737">
    <property type="term" value="C:cytoplasm"/>
    <property type="evidence" value="ECO:0007669"/>
    <property type="project" value="TreeGrafter"/>
</dbReference>
<sequence length="303" mass="31626">MEALRGAGKAGLARALSRIESAPDAPETVALLDAAFAAPRGVTLGFTGPPGVGKSTLVNALVPRVRGAGHTLGIIAVDPSSRRSGGALLGDRTRMTHDPEDQGVFMRSMAARDRLGGVAEVTFPAMVLMRALFDIVIVETVGVGQSETEISELADLTILCSQPGAGDALQFMKAGIMETPDLVLVTKGDTGAPARRTASDLAGALSLAARQTGIPAPGVVIVSANDGSGLDRVLGTVLELAPGVNDGRREQAANMWLRSQIRTDWGRFGLELLGQDLRCPKMAPFSARSGLSARLWTRLQPSR</sequence>
<dbReference type="AlphaFoldDB" id="A0A5B8FIW2"/>
<dbReference type="PANTHER" id="PTHR23408">
    <property type="entry name" value="METHYLMALONYL-COA MUTASE"/>
    <property type="match status" value="1"/>
</dbReference>
<comment type="similarity">
    <text evidence="1">Belongs to the SIMIBI class G3E GTPase family. ArgK/MeaB subfamily.</text>
</comment>
<dbReference type="InterPro" id="IPR005129">
    <property type="entry name" value="GTPase_ArgK"/>
</dbReference>
<dbReference type="SUPFAM" id="SSF52540">
    <property type="entry name" value="P-loop containing nucleoside triphosphate hydrolases"/>
    <property type="match status" value="1"/>
</dbReference>
<organism evidence="3 4">
    <name type="scientific">Paroceanicella profunda</name>
    <dbReference type="NCBI Taxonomy" id="2579971"/>
    <lineage>
        <taxon>Bacteria</taxon>
        <taxon>Pseudomonadati</taxon>
        <taxon>Pseudomonadota</taxon>
        <taxon>Alphaproteobacteria</taxon>
        <taxon>Rhodobacterales</taxon>
        <taxon>Paracoccaceae</taxon>
        <taxon>Paroceanicella</taxon>
    </lineage>
</organism>
<dbReference type="InterPro" id="IPR027417">
    <property type="entry name" value="P-loop_NTPase"/>
</dbReference>
<dbReference type="EMBL" id="CP040818">
    <property type="protein sequence ID" value="QDL93727.1"/>
    <property type="molecule type" value="Genomic_DNA"/>
</dbReference>